<keyword evidence="2" id="KW-1185">Reference proteome</keyword>
<dbReference type="AlphaFoldDB" id="A0A9P0ZEQ0"/>
<gene>
    <name evidence="1" type="ORF">CEURO_LOCUS13406</name>
</gene>
<dbReference type="Proteomes" id="UP001152484">
    <property type="component" value="Unassembled WGS sequence"/>
</dbReference>
<accession>A0A9P0ZEQ0</accession>
<evidence type="ECO:0000313" key="1">
    <source>
        <dbReference type="EMBL" id="CAH9096419.1"/>
    </source>
</evidence>
<protein>
    <submittedName>
        <fullName evidence="1">Uncharacterized protein</fullName>
    </submittedName>
</protein>
<sequence length="156" mass="17893">MASSVPRWYREAPAITLAASNRFRWTMATPLPQECPQASCGATVIGIQKIHPSLDELSNLQFGRHKAAMEIWSTSRSTTLWEHQPNTKIDRPCCMFKQSKSHNPRYFGNKGRELMNCYVQMCVKSVQILYTQKIVVYMLLTDNISNMHYTPLTCFA</sequence>
<dbReference type="OrthoDB" id="1305950at2759"/>
<dbReference type="EMBL" id="CAMAPE010000035">
    <property type="protein sequence ID" value="CAH9096419.1"/>
    <property type="molecule type" value="Genomic_DNA"/>
</dbReference>
<reference evidence="1" key="1">
    <citation type="submission" date="2022-07" db="EMBL/GenBank/DDBJ databases">
        <authorList>
            <person name="Macas J."/>
            <person name="Novak P."/>
            <person name="Neumann P."/>
        </authorList>
    </citation>
    <scope>NUCLEOTIDE SEQUENCE</scope>
</reference>
<name>A0A9P0ZEQ0_CUSEU</name>
<proteinExistence type="predicted"/>
<evidence type="ECO:0000313" key="2">
    <source>
        <dbReference type="Proteomes" id="UP001152484"/>
    </source>
</evidence>
<comment type="caution">
    <text evidence="1">The sequence shown here is derived from an EMBL/GenBank/DDBJ whole genome shotgun (WGS) entry which is preliminary data.</text>
</comment>
<organism evidence="1 2">
    <name type="scientific">Cuscuta europaea</name>
    <name type="common">European dodder</name>
    <dbReference type="NCBI Taxonomy" id="41803"/>
    <lineage>
        <taxon>Eukaryota</taxon>
        <taxon>Viridiplantae</taxon>
        <taxon>Streptophyta</taxon>
        <taxon>Embryophyta</taxon>
        <taxon>Tracheophyta</taxon>
        <taxon>Spermatophyta</taxon>
        <taxon>Magnoliopsida</taxon>
        <taxon>eudicotyledons</taxon>
        <taxon>Gunneridae</taxon>
        <taxon>Pentapetalae</taxon>
        <taxon>asterids</taxon>
        <taxon>lamiids</taxon>
        <taxon>Solanales</taxon>
        <taxon>Convolvulaceae</taxon>
        <taxon>Cuscuteae</taxon>
        <taxon>Cuscuta</taxon>
        <taxon>Cuscuta subgen. Cuscuta</taxon>
    </lineage>
</organism>